<name>A0A0C2Y943_HEBCY</name>
<keyword evidence="2" id="KW-1185">Reference proteome</keyword>
<evidence type="ECO:0000313" key="2">
    <source>
        <dbReference type="Proteomes" id="UP000053424"/>
    </source>
</evidence>
<organism evidence="1 2">
    <name type="scientific">Hebeloma cylindrosporum</name>
    <dbReference type="NCBI Taxonomy" id="76867"/>
    <lineage>
        <taxon>Eukaryota</taxon>
        <taxon>Fungi</taxon>
        <taxon>Dikarya</taxon>
        <taxon>Basidiomycota</taxon>
        <taxon>Agaricomycotina</taxon>
        <taxon>Agaricomycetes</taxon>
        <taxon>Agaricomycetidae</taxon>
        <taxon>Agaricales</taxon>
        <taxon>Agaricineae</taxon>
        <taxon>Hymenogastraceae</taxon>
        <taxon>Hebeloma</taxon>
    </lineage>
</organism>
<gene>
    <name evidence="1" type="ORF">M413DRAFT_448367</name>
</gene>
<protein>
    <submittedName>
        <fullName evidence="1">Uncharacterized protein</fullName>
    </submittedName>
</protein>
<dbReference type="EMBL" id="KN831796">
    <property type="protein sequence ID" value="KIM37557.1"/>
    <property type="molecule type" value="Genomic_DNA"/>
</dbReference>
<dbReference type="AlphaFoldDB" id="A0A0C2Y943"/>
<reference evidence="1 2" key="1">
    <citation type="submission" date="2014-04" db="EMBL/GenBank/DDBJ databases">
        <authorList>
            <consortium name="DOE Joint Genome Institute"/>
            <person name="Kuo A."/>
            <person name="Gay G."/>
            <person name="Dore J."/>
            <person name="Kohler A."/>
            <person name="Nagy L.G."/>
            <person name="Floudas D."/>
            <person name="Copeland A."/>
            <person name="Barry K.W."/>
            <person name="Cichocki N."/>
            <person name="Veneault-Fourrey C."/>
            <person name="LaButti K."/>
            <person name="Lindquist E.A."/>
            <person name="Lipzen A."/>
            <person name="Lundell T."/>
            <person name="Morin E."/>
            <person name="Murat C."/>
            <person name="Sun H."/>
            <person name="Tunlid A."/>
            <person name="Henrissat B."/>
            <person name="Grigoriev I.V."/>
            <person name="Hibbett D.S."/>
            <person name="Martin F."/>
            <person name="Nordberg H.P."/>
            <person name="Cantor M.N."/>
            <person name="Hua S.X."/>
        </authorList>
    </citation>
    <scope>NUCLEOTIDE SEQUENCE [LARGE SCALE GENOMIC DNA]</scope>
    <source>
        <strain evidence="2">h7</strain>
    </source>
</reference>
<sequence>MRSACSTDDVALGYLCCLSVVGLTEQCHCHHRSIQHPPLFDSGSYQYRFKKSCMEWFRSHQRDWAWNSAHSLPLIASTVRLHVLVIGYVC</sequence>
<proteinExistence type="predicted"/>
<dbReference type="Proteomes" id="UP000053424">
    <property type="component" value="Unassembled WGS sequence"/>
</dbReference>
<evidence type="ECO:0000313" key="1">
    <source>
        <dbReference type="EMBL" id="KIM37557.1"/>
    </source>
</evidence>
<dbReference type="HOGENOM" id="CLU_2441115_0_0_1"/>
<reference evidence="2" key="2">
    <citation type="submission" date="2015-01" db="EMBL/GenBank/DDBJ databases">
        <title>Evolutionary Origins and Diversification of the Mycorrhizal Mutualists.</title>
        <authorList>
            <consortium name="DOE Joint Genome Institute"/>
            <consortium name="Mycorrhizal Genomics Consortium"/>
            <person name="Kohler A."/>
            <person name="Kuo A."/>
            <person name="Nagy L.G."/>
            <person name="Floudas D."/>
            <person name="Copeland A."/>
            <person name="Barry K.W."/>
            <person name="Cichocki N."/>
            <person name="Veneault-Fourrey C."/>
            <person name="LaButti K."/>
            <person name="Lindquist E.A."/>
            <person name="Lipzen A."/>
            <person name="Lundell T."/>
            <person name="Morin E."/>
            <person name="Murat C."/>
            <person name="Riley R."/>
            <person name="Ohm R."/>
            <person name="Sun H."/>
            <person name="Tunlid A."/>
            <person name="Henrissat B."/>
            <person name="Grigoriev I.V."/>
            <person name="Hibbett D.S."/>
            <person name="Martin F."/>
        </authorList>
    </citation>
    <scope>NUCLEOTIDE SEQUENCE [LARGE SCALE GENOMIC DNA]</scope>
    <source>
        <strain evidence="2">h7</strain>
    </source>
</reference>
<accession>A0A0C2Y943</accession>